<dbReference type="GO" id="GO:0003899">
    <property type="term" value="F:DNA-directed RNA polymerase activity"/>
    <property type="evidence" value="ECO:0007669"/>
    <property type="project" value="UniProtKB-EC"/>
</dbReference>
<dbReference type="GO" id="GO:0006351">
    <property type="term" value="P:DNA-templated transcription"/>
    <property type="evidence" value="ECO:0007669"/>
    <property type="project" value="InterPro"/>
</dbReference>
<keyword evidence="4" id="KW-0548">Nucleotidyltransferase</keyword>
<dbReference type="SMART" id="SM00663">
    <property type="entry name" value="RPOLA_N"/>
    <property type="match status" value="1"/>
</dbReference>
<evidence type="ECO:0000259" key="6">
    <source>
        <dbReference type="SMART" id="SM00663"/>
    </source>
</evidence>
<accession>A0A8X6N588</accession>
<protein>
    <recommendedName>
        <fullName evidence="1">DNA-directed RNA polymerase</fullName>
        <ecNumber evidence="1">2.7.7.6</ecNumber>
    </recommendedName>
</protein>
<evidence type="ECO:0000313" key="7">
    <source>
        <dbReference type="EMBL" id="GFS94601.1"/>
    </source>
</evidence>
<dbReference type="EMBL" id="BMAW01100389">
    <property type="protein sequence ID" value="GFS94601.1"/>
    <property type="molecule type" value="Genomic_DNA"/>
</dbReference>
<evidence type="ECO:0000256" key="4">
    <source>
        <dbReference type="ARBA" id="ARBA00022695"/>
    </source>
</evidence>
<reference evidence="7" key="1">
    <citation type="submission" date="2020-08" db="EMBL/GenBank/DDBJ databases">
        <title>Multicomponent nature underlies the extraordinary mechanical properties of spider dragline silk.</title>
        <authorList>
            <person name="Kono N."/>
            <person name="Nakamura H."/>
            <person name="Mori M."/>
            <person name="Yoshida Y."/>
            <person name="Ohtoshi R."/>
            <person name="Malay A.D."/>
            <person name="Moran D.A.P."/>
            <person name="Tomita M."/>
            <person name="Numata K."/>
            <person name="Arakawa K."/>
        </authorList>
    </citation>
    <scope>NUCLEOTIDE SEQUENCE</scope>
</reference>
<feature type="domain" description="RNA polymerase N-terminal" evidence="6">
    <location>
        <begin position="47"/>
        <end position="256"/>
    </location>
</feature>
<keyword evidence="8" id="KW-1185">Reference proteome</keyword>
<sequence>MCCNSFYFKPANPYLVQSIAVATPGYGFMLETLQKQIDKFNIETNQEFIIFPDPQYWQITSTLIYDRILNYVKGLPINKRVGILDKPKPPSYYYKQMQNTFLNHGSLAQRSEGKNTYFRKIALAKRAELTLRAMIIPAPFLKPNEIIIPCSIEKELRLKGKWIILNRMPSLTPENFVGLKVVGHWLHHCFGIPLEIAQQMNADFDGDECNAYVVFNPQSQAECETILNSENNLSSFTMELKLAPCHDMLVTYYLKYNDIDFFPFKNPSLHKTFRVIYDLYGSKKCFEIIDKMREYYLNYTQNDILFALSLQDILNLQELAKNRTFKDFLNLIEYQPDNCLTIQIKSGAKGTFYHLYQLVGSVGFQYTQYSDSFFDPNIKSSFLKCLSPKELVIHAQAGFDASINTSAVWVPGYNFFKLCNNLQDLTVNYLGQLVDKQTVIANDVLTEMHCEDLISTLSFKELINKYLIRM</sequence>
<dbReference type="SUPFAM" id="SSF64484">
    <property type="entry name" value="beta and beta-prime subunits of DNA dependent RNA-polymerase"/>
    <property type="match status" value="1"/>
</dbReference>
<keyword evidence="5" id="KW-0804">Transcription</keyword>
<evidence type="ECO:0000256" key="2">
    <source>
        <dbReference type="ARBA" id="ARBA00022478"/>
    </source>
</evidence>
<proteinExistence type="predicted"/>
<dbReference type="InterPro" id="IPR045867">
    <property type="entry name" value="DNA-dir_RpoC_beta_prime"/>
</dbReference>
<dbReference type="InterPro" id="IPR006592">
    <property type="entry name" value="RNA_pol_N"/>
</dbReference>
<name>A0A8X6N588_NEPPI</name>
<keyword evidence="3" id="KW-0808">Transferase</keyword>
<dbReference type="InterPro" id="IPR000722">
    <property type="entry name" value="RNA_pol_asu"/>
</dbReference>
<dbReference type="Proteomes" id="UP000887013">
    <property type="component" value="Unassembled WGS sequence"/>
</dbReference>
<dbReference type="GO" id="GO:0031981">
    <property type="term" value="C:nuclear lumen"/>
    <property type="evidence" value="ECO:0007669"/>
    <property type="project" value="UniProtKB-ARBA"/>
</dbReference>
<organism evidence="7 8">
    <name type="scientific">Nephila pilipes</name>
    <name type="common">Giant wood spider</name>
    <name type="synonym">Nephila maculata</name>
    <dbReference type="NCBI Taxonomy" id="299642"/>
    <lineage>
        <taxon>Eukaryota</taxon>
        <taxon>Metazoa</taxon>
        <taxon>Ecdysozoa</taxon>
        <taxon>Arthropoda</taxon>
        <taxon>Chelicerata</taxon>
        <taxon>Arachnida</taxon>
        <taxon>Araneae</taxon>
        <taxon>Araneomorphae</taxon>
        <taxon>Entelegynae</taxon>
        <taxon>Araneoidea</taxon>
        <taxon>Nephilidae</taxon>
        <taxon>Nephila</taxon>
    </lineage>
</organism>
<evidence type="ECO:0000256" key="3">
    <source>
        <dbReference type="ARBA" id="ARBA00022679"/>
    </source>
</evidence>
<keyword evidence="2" id="KW-0240">DNA-directed RNA polymerase</keyword>
<dbReference type="EC" id="2.7.7.6" evidence="1"/>
<dbReference type="PANTHER" id="PTHR19376">
    <property type="entry name" value="DNA-DIRECTED RNA POLYMERASE"/>
    <property type="match status" value="1"/>
</dbReference>
<gene>
    <name evidence="7" type="primary">AVEN_257665_1</name>
    <name evidence="7" type="ORF">NPIL_172961</name>
</gene>
<dbReference type="GO" id="GO:0003677">
    <property type="term" value="F:DNA binding"/>
    <property type="evidence" value="ECO:0007669"/>
    <property type="project" value="InterPro"/>
</dbReference>
<dbReference type="GO" id="GO:0000428">
    <property type="term" value="C:DNA-directed RNA polymerase complex"/>
    <property type="evidence" value="ECO:0007669"/>
    <property type="project" value="UniProtKB-KW"/>
</dbReference>
<dbReference type="PANTHER" id="PTHR19376:SF32">
    <property type="entry name" value="DNA-DIRECTED RNA POLYMERASE III SUBUNIT RPC1"/>
    <property type="match status" value="1"/>
</dbReference>
<dbReference type="AlphaFoldDB" id="A0A8X6N588"/>
<evidence type="ECO:0000313" key="8">
    <source>
        <dbReference type="Proteomes" id="UP000887013"/>
    </source>
</evidence>
<evidence type="ECO:0000256" key="1">
    <source>
        <dbReference type="ARBA" id="ARBA00012418"/>
    </source>
</evidence>
<dbReference type="Pfam" id="PF00623">
    <property type="entry name" value="RNA_pol_Rpb1_2"/>
    <property type="match status" value="1"/>
</dbReference>
<dbReference type="Gene3D" id="2.40.40.20">
    <property type="match status" value="1"/>
</dbReference>
<dbReference type="OrthoDB" id="6414038at2759"/>
<evidence type="ECO:0000256" key="5">
    <source>
        <dbReference type="ARBA" id="ARBA00023163"/>
    </source>
</evidence>
<comment type="caution">
    <text evidence="7">The sequence shown here is derived from an EMBL/GenBank/DDBJ whole genome shotgun (WGS) entry which is preliminary data.</text>
</comment>